<organism evidence="2 3">
    <name type="scientific">Arachis hypogaea</name>
    <name type="common">Peanut</name>
    <dbReference type="NCBI Taxonomy" id="3818"/>
    <lineage>
        <taxon>Eukaryota</taxon>
        <taxon>Viridiplantae</taxon>
        <taxon>Streptophyta</taxon>
        <taxon>Embryophyta</taxon>
        <taxon>Tracheophyta</taxon>
        <taxon>Spermatophyta</taxon>
        <taxon>Magnoliopsida</taxon>
        <taxon>eudicotyledons</taxon>
        <taxon>Gunneridae</taxon>
        <taxon>Pentapetalae</taxon>
        <taxon>rosids</taxon>
        <taxon>fabids</taxon>
        <taxon>Fabales</taxon>
        <taxon>Fabaceae</taxon>
        <taxon>Papilionoideae</taxon>
        <taxon>50 kb inversion clade</taxon>
        <taxon>dalbergioids sensu lato</taxon>
        <taxon>Dalbergieae</taxon>
        <taxon>Pterocarpus clade</taxon>
        <taxon>Arachis</taxon>
    </lineage>
</organism>
<keyword evidence="3" id="KW-1185">Reference proteome</keyword>
<keyword evidence="1" id="KW-1133">Transmembrane helix</keyword>
<protein>
    <submittedName>
        <fullName evidence="2">Uncharacterized protein</fullName>
    </submittedName>
</protein>
<evidence type="ECO:0000313" key="3">
    <source>
        <dbReference type="Proteomes" id="UP000289738"/>
    </source>
</evidence>
<feature type="transmembrane region" description="Helical" evidence="1">
    <location>
        <begin position="38"/>
        <end position="55"/>
    </location>
</feature>
<keyword evidence="1" id="KW-0812">Transmembrane</keyword>
<dbReference type="Proteomes" id="UP000289738">
    <property type="component" value="Chromosome B09"/>
</dbReference>
<evidence type="ECO:0000256" key="1">
    <source>
        <dbReference type="SAM" id="Phobius"/>
    </source>
</evidence>
<accession>A0A444XCU2</accession>
<reference evidence="2 3" key="1">
    <citation type="submission" date="2019-01" db="EMBL/GenBank/DDBJ databases">
        <title>Sequencing of cultivated peanut Arachis hypogaea provides insights into genome evolution and oil improvement.</title>
        <authorList>
            <person name="Chen X."/>
        </authorList>
    </citation>
    <scope>NUCLEOTIDE SEQUENCE [LARGE SCALE GENOMIC DNA]</scope>
    <source>
        <strain evidence="3">cv. Fuhuasheng</strain>
        <tissue evidence="2">Leaves</tissue>
    </source>
</reference>
<proteinExistence type="predicted"/>
<sequence>MNERVDTNFRKFVNREIVVELASFIGSSAVVGVGDGDLLVGLVASSAFSLVNYTIHEQQMKTQTH</sequence>
<gene>
    <name evidence="2" type="ORF">Ahy_B09g095051</name>
</gene>
<keyword evidence="1" id="KW-0472">Membrane</keyword>
<evidence type="ECO:0000313" key="2">
    <source>
        <dbReference type="EMBL" id="RYQ87538.1"/>
    </source>
</evidence>
<name>A0A444XCU2_ARAHY</name>
<feature type="transmembrane region" description="Helical" evidence="1">
    <location>
        <begin position="12"/>
        <end position="32"/>
    </location>
</feature>
<dbReference type="AlphaFoldDB" id="A0A444XCU2"/>
<comment type="caution">
    <text evidence="2">The sequence shown here is derived from an EMBL/GenBank/DDBJ whole genome shotgun (WGS) entry which is preliminary data.</text>
</comment>
<dbReference type="EMBL" id="SDMP01000019">
    <property type="protein sequence ID" value="RYQ87538.1"/>
    <property type="molecule type" value="Genomic_DNA"/>
</dbReference>